<evidence type="ECO:0000313" key="2">
    <source>
        <dbReference type="EnsemblPlants" id="PAC:32979309.CDS.1"/>
    </source>
</evidence>
<reference evidence="1 3" key="2">
    <citation type="journal article" date="2018" name="Plant J.">
        <title>The Physcomitrella patens chromosome-scale assembly reveals moss genome structure and evolution.</title>
        <authorList>
            <person name="Lang D."/>
            <person name="Ullrich K.K."/>
            <person name="Murat F."/>
            <person name="Fuchs J."/>
            <person name="Jenkins J."/>
            <person name="Haas F.B."/>
            <person name="Piednoel M."/>
            <person name="Gundlach H."/>
            <person name="Van Bel M."/>
            <person name="Meyberg R."/>
            <person name="Vives C."/>
            <person name="Morata J."/>
            <person name="Symeonidi A."/>
            <person name="Hiss M."/>
            <person name="Muchero W."/>
            <person name="Kamisugi Y."/>
            <person name="Saleh O."/>
            <person name="Blanc G."/>
            <person name="Decker E.L."/>
            <person name="van Gessel N."/>
            <person name="Grimwood J."/>
            <person name="Hayes R.D."/>
            <person name="Graham S.W."/>
            <person name="Gunter L.E."/>
            <person name="McDaniel S.F."/>
            <person name="Hoernstein S.N.W."/>
            <person name="Larsson A."/>
            <person name="Li F.W."/>
            <person name="Perroud P.F."/>
            <person name="Phillips J."/>
            <person name="Ranjan P."/>
            <person name="Rokshar D.S."/>
            <person name="Rothfels C.J."/>
            <person name="Schneider L."/>
            <person name="Shu S."/>
            <person name="Stevenson D.W."/>
            <person name="Thummler F."/>
            <person name="Tillich M."/>
            <person name="Villarreal Aguilar J.C."/>
            <person name="Widiez T."/>
            <person name="Wong G.K."/>
            <person name="Wymore A."/>
            <person name="Zhang Y."/>
            <person name="Zimmer A.D."/>
            <person name="Quatrano R.S."/>
            <person name="Mayer K.F.X."/>
            <person name="Goodstein D."/>
            <person name="Casacuberta J.M."/>
            <person name="Vandepoele K."/>
            <person name="Reski R."/>
            <person name="Cuming A.C."/>
            <person name="Tuskan G.A."/>
            <person name="Maumus F."/>
            <person name="Salse J."/>
            <person name="Schmutz J."/>
            <person name="Rensing S.A."/>
        </authorList>
    </citation>
    <scope>NUCLEOTIDE SEQUENCE [LARGE SCALE GENOMIC DNA]</scope>
    <source>
        <strain evidence="2 3">cv. Gransden 2004</strain>
    </source>
</reference>
<dbReference type="Gramene" id="Pp3c25_14559V3.2">
    <property type="protein sequence ID" value="PAC:32979310.CDS.1"/>
    <property type="gene ID" value="Pp3c25_14559"/>
</dbReference>
<proteinExistence type="predicted"/>
<gene>
    <name evidence="1" type="ORF">PHYPA_029957</name>
</gene>
<dbReference type="AlphaFoldDB" id="A0A2K1IEV3"/>
<name>A0A2K1IEV3_PHYPA</name>
<protein>
    <submittedName>
        <fullName evidence="1 2">Uncharacterized protein</fullName>
    </submittedName>
</protein>
<sequence>MSFSSPCMSALFRSSHCSSVTLYTFHSHPCLSWIRALLTYSYSAATSLDFLHGTRHSVTPRITGWADA</sequence>
<dbReference type="EnsemblPlants" id="Pp3c25_14559V3.1">
    <property type="protein sequence ID" value="PAC:32979309.CDS.1"/>
    <property type="gene ID" value="Pp3c25_14559"/>
</dbReference>
<keyword evidence="3" id="KW-1185">Reference proteome</keyword>
<dbReference type="EnsemblPlants" id="Pp3c25_14559V3.2">
    <property type="protein sequence ID" value="PAC:32979310.CDS.1"/>
    <property type="gene ID" value="Pp3c25_14559"/>
</dbReference>
<dbReference type="Proteomes" id="UP000006727">
    <property type="component" value="Chromosome 25"/>
</dbReference>
<dbReference type="InParanoid" id="A0A2K1IEV3"/>
<accession>A0A2K1IEV3</accession>
<evidence type="ECO:0000313" key="1">
    <source>
        <dbReference type="EMBL" id="PNR27805.1"/>
    </source>
</evidence>
<evidence type="ECO:0000313" key="3">
    <source>
        <dbReference type="Proteomes" id="UP000006727"/>
    </source>
</evidence>
<organism evidence="1">
    <name type="scientific">Physcomitrium patens</name>
    <name type="common">Spreading-leaved earth moss</name>
    <name type="synonym">Physcomitrella patens</name>
    <dbReference type="NCBI Taxonomy" id="3218"/>
    <lineage>
        <taxon>Eukaryota</taxon>
        <taxon>Viridiplantae</taxon>
        <taxon>Streptophyta</taxon>
        <taxon>Embryophyta</taxon>
        <taxon>Bryophyta</taxon>
        <taxon>Bryophytina</taxon>
        <taxon>Bryopsida</taxon>
        <taxon>Funariidae</taxon>
        <taxon>Funariales</taxon>
        <taxon>Funariaceae</taxon>
        <taxon>Physcomitrium</taxon>
    </lineage>
</organism>
<reference evidence="1 3" key="1">
    <citation type="journal article" date="2008" name="Science">
        <title>The Physcomitrella genome reveals evolutionary insights into the conquest of land by plants.</title>
        <authorList>
            <person name="Rensing S."/>
            <person name="Lang D."/>
            <person name="Zimmer A."/>
            <person name="Terry A."/>
            <person name="Salamov A."/>
            <person name="Shapiro H."/>
            <person name="Nishiyama T."/>
            <person name="Perroud P.-F."/>
            <person name="Lindquist E."/>
            <person name="Kamisugi Y."/>
            <person name="Tanahashi T."/>
            <person name="Sakakibara K."/>
            <person name="Fujita T."/>
            <person name="Oishi K."/>
            <person name="Shin-I T."/>
            <person name="Kuroki Y."/>
            <person name="Toyoda A."/>
            <person name="Suzuki Y."/>
            <person name="Hashimoto A."/>
            <person name="Yamaguchi K."/>
            <person name="Sugano A."/>
            <person name="Kohara Y."/>
            <person name="Fujiyama A."/>
            <person name="Anterola A."/>
            <person name="Aoki S."/>
            <person name="Ashton N."/>
            <person name="Barbazuk W.B."/>
            <person name="Barker E."/>
            <person name="Bennetzen J."/>
            <person name="Bezanilla M."/>
            <person name="Blankenship R."/>
            <person name="Cho S.H."/>
            <person name="Dutcher S."/>
            <person name="Estelle M."/>
            <person name="Fawcett J.A."/>
            <person name="Gundlach H."/>
            <person name="Hanada K."/>
            <person name="Heyl A."/>
            <person name="Hicks K.A."/>
            <person name="Hugh J."/>
            <person name="Lohr M."/>
            <person name="Mayer K."/>
            <person name="Melkozernov A."/>
            <person name="Murata T."/>
            <person name="Nelson D."/>
            <person name="Pils B."/>
            <person name="Prigge M."/>
            <person name="Reiss B."/>
            <person name="Renner T."/>
            <person name="Rombauts S."/>
            <person name="Rushton P."/>
            <person name="Sanderfoot A."/>
            <person name="Schween G."/>
            <person name="Shiu S.-H."/>
            <person name="Stueber K."/>
            <person name="Theodoulou F.L."/>
            <person name="Tu H."/>
            <person name="Van de Peer Y."/>
            <person name="Verrier P.J."/>
            <person name="Waters E."/>
            <person name="Wood A."/>
            <person name="Yang L."/>
            <person name="Cove D."/>
            <person name="Cuming A."/>
            <person name="Hasebe M."/>
            <person name="Lucas S."/>
            <person name="Mishler D.B."/>
            <person name="Reski R."/>
            <person name="Grigoriev I."/>
            <person name="Quatrano R.S."/>
            <person name="Boore J.L."/>
        </authorList>
    </citation>
    <scope>NUCLEOTIDE SEQUENCE [LARGE SCALE GENOMIC DNA]</scope>
    <source>
        <strain evidence="2 3">cv. Gransden 2004</strain>
    </source>
</reference>
<dbReference type="Gramene" id="Pp3c25_14559V3.1">
    <property type="protein sequence ID" value="PAC:32979309.CDS.1"/>
    <property type="gene ID" value="Pp3c25_14559"/>
</dbReference>
<dbReference type="EMBL" id="ABEU02000025">
    <property type="protein sequence ID" value="PNR27805.1"/>
    <property type="molecule type" value="Genomic_DNA"/>
</dbReference>
<reference evidence="2" key="3">
    <citation type="submission" date="2020-12" db="UniProtKB">
        <authorList>
            <consortium name="EnsemblPlants"/>
        </authorList>
    </citation>
    <scope>IDENTIFICATION</scope>
</reference>